<feature type="signal peptide" evidence="10">
    <location>
        <begin position="1"/>
        <end position="24"/>
    </location>
</feature>
<dbReference type="SUPFAM" id="SSF49464">
    <property type="entry name" value="Carboxypeptidase regulatory domain-like"/>
    <property type="match status" value="1"/>
</dbReference>
<evidence type="ECO:0000256" key="4">
    <source>
        <dbReference type="ARBA" id="ARBA00022692"/>
    </source>
</evidence>
<evidence type="ECO:0000259" key="12">
    <source>
        <dbReference type="Pfam" id="PF07715"/>
    </source>
</evidence>
<evidence type="ECO:0000259" key="11">
    <source>
        <dbReference type="Pfam" id="PF00593"/>
    </source>
</evidence>
<dbReference type="Gene3D" id="2.170.130.10">
    <property type="entry name" value="TonB-dependent receptor, plug domain"/>
    <property type="match status" value="1"/>
</dbReference>
<dbReference type="InterPro" id="IPR036942">
    <property type="entry name" value="Beta-barrel_TonB_sf"/>
</dbReference>
<dbReference type="Gene3D" id="2.60.40.1120">
    <property type="entry name" value="Carboxypeptidase-like, regulatory domain"/>
    <property type="match status" value="1"/>
</dbReference>
<reference evidence="13" key="1">
    <citation type="journal article" date="2021" name="PeerJ">
        <title>Extensive microbial diversity within the chicken gut microbiome revealed by metagenomics and culture.</title>
        <authorList>
            <person name="Gilroy R."/>
            <person name="Ravi A."/>
            <person name="Getino M."/>
            <person name="Pursley I."/>
            <person name="Horton D.L."/>
            <person name="Alikhan N.F."/>
            <person name="Baker D."/>
            <person name="Gharbi K."/>
            <person name="Hall N."/>
            <person name="Watson M."/>
            <person name="Adriaenssens E.M."/>
            <person name="Foster-Nyarko E."/>
            <person name="Jarju S."/>
            <person name="Secka A."/>
            <person name="Antonio M."/>
            <person name="Oren A."/>
            <person name="Chaudhuri R.R."/>
            <person name="La Ragione R."/>
            <person name="Hildebrand F."/>
            <person name="Pallen M.J."/>
        </authorList>
    </citation>
    <scope>NUCLEOTIDE SEQUENCE</scope>
    <source>
        <strain evidence="13">G4-2901</strain>
    </source>
</reference>
<dbReference type="EMBL" id="JAHLFW010000038">
    <property type="protein sequence ID" value="MBU3837477.1"/>
    <property type="molecule type" value="Genomic_DNA"/>
</dbReference>
<dbReference type="Pfam" id="PF13715">
    <property type="entry name" value="CarbopepD_reg_2"/>
    <property type="match status" value="1"/>
</dbReference>
<keyword evidence="2 8" id="KW-0813">Transport</keyword>
<dbReference type="SUPFAM" id="SSF56935">
    <property type="entry name" value="Porins"/>
    <property type="match status" value="1"/>
</dbReference>
<sequence length="986" mass="108755">MKGNIKILLKVLLLSVIWTGNTFAVLAQQAGNVIITGTVLDENNEPLIGASVLAVGTTIGTITDFDGKFTLEVPKGSNIQFSYIGYNTQVMDSNQNTINIKLVPDTQMLSDVVVIGYGTQRKSDLTGSVTNVSSEDFNTGLVSSPEQLINGKISGVQIMSNSGSPTAGSTIRVRGGASLNASNDPLIVLDGVPLEQGGISGNDGNFLSLINPNDIESMTILKDASSTAIYGSRASNGVIIITTKKGASDKLKVTFSTTNSIQTRTRMADMLSYDEFVNVVKTQGSAAQQALLGTERTDWNDYIYHNAFGTDNNLSLSGKVLPNLPIRVSVGYYNQDGLLKTDNANRVTGSLSLSPSFFDDHLKFNINAKASMNKNQFANTSAIWGASTMNPTIPVYSGNDAFGGYTEGLASDGKPVTGGVLNPLGLLEQRDAHSKVIRFIGNFDVDYRMHFLPELKLHATLGYDYAQGEGSDYVNPEAAQYYTTGGYYYPYGPQKNENRLLTIYANYNKMVESLNSSFDATIGYDYQYWKSVNPASASMNAAGEIQTSYKATDERHVLLSYYGRLNYSFGSKYMLTATVRRDATSRFAKEQRWGTFPSVALGWRISEEEFMKNQNVLSTLKLRASYGVTGQQDGIGNYNYLPIYTQSQDGAQAIMGNEYIYTYRPEAYVSDLKWETTTSWNYGFDFGFLEDRITGSFDYYTRQTKDLIATVPAAAGSTFDKTITTNVGNVDSQGIEFSLNATPIKTKDLSWDISFNMTWQKMKVKNLSIVEGGEVTNTPVGPSIDGYQFQTLTEGYEPYMFYVYKQLYDEKTGKPIEGAYADLNKDGVINSDDLYRYHSPAPDYIMGLSTSLNWKNWSLGMSFRANIGNYVYNGMAMNTGAMETMSYNAAQLNNLSASYLETGFQTRQHLSDYYVENASFLKMDNLTLGYNFGKIFNTCNLNVSAMIQNVFCITKYSGVDPEVPNGMDNTFYPRPRTFSLNIGLNF</sequence>
<keyword evidence="6 8" id="KW-0472">Membrane</keyword>
<name>A0A948WV43_9BACT</name>
<comment type="similarity">
    <text evidence="8 9">Belongs to the TonB-dependent receptor family.</text>
</comment>
<evidence type="ECO:0000256" key="3">
    <source>
        <dbReference type="ARBA" id="ARBA00022452"/>
    </source>
</evidence>
<evidence type="ECO:0000256" key="8">
    <source>
        <dbReference type="PROSITE-ProRule" id="PRU01360"/>
    </source>
</evidence>
<evidence type="ECO:0000256" key="10">
    <source>
        <dbReference type="SAM" id="SignalP"/>
    </source>
</evidence>
<organism evidence="13 14">
    <name type="scientific">Candidatus Phocaeicola faecigallinarum</name>
    <dbReference type="NCBI Taxonomy" id="2838732"/>
    <lineage>
        <taxon>Bacteria</taxon>
        <taxon>Pseudomonadati</taxon>
        <taxon>Bacteroidota</taxon>
        <taxon>Bacteroidia</taxon>
        <taxon>Bacteroidales</taxon>
        <taxon>Bacteroidaceae</taxon>
        <taxon>Phocaeicola</taxon>
    </lineage>
</organism>
<evidence type="ECO:0000313" key="13">
    <source>
        <dbReference type="EMBL" id="MBU3837477.1"/>
    </source>
</evidence>
<evidence type="ECO:0000256" key="7">
    <source>
        <dbReference type="ARBA" id="ARBA00023237"/>
    </source>
</evidence>
<dbReference type="Gene3D" id="2.40.170.20">
    <property type="entry name" value="TonB-dependent receptor, beta-barrel domain"/>
    <property type="match status" value="1"/>
</dbReference>
<dbReference type="InterPro" id="IPR008969">
    <property type="entry name" value="CarboxyPept-like_regulatory"/>
</dbReference>
<keyword evidence="3 8" id="KW-1134">Transmembrane beta strand</keyword>
<reference evidence="13" key="2">
    <citation type="submission" date="2021-04" db="EMBL/GenBank/DDBJ databases">
        <authorList>
            <person name="Gilroy R."/>
        </authorList>
    </citation>
    <scope>NUCLEOTIDE SEQUENCE</scope>
    <source>
        <strain evidence="13">G4-2901</strain>
    </source>
</reference>
<dbReference type="NCBIfam" id="TIGR04056">
    <property type="entry name" value="OMP_RagA_SusC"/>
    <property type="match status" value="1"/>
</dbReference>
<proteinExistence type="inferred from homology"/>
<dbReference type="InterPro" id="IPR023997">
    <property type="entry name" value="TonB-dep_OMP_SusC/RagA_CS"/>
</dbReference>
<dbReference type="InterPro" id="IPR039426">
    <property type="entry name" value="TonB-dep_rcpt-like"/>
</dbReference>
<comment type="subcellular location">
    <subcellularLocation>
        <location evidence="1 8">Cell outer membrane</location>
        <topology evidence="1 8">Multi-pass membrane protein</topology>
    </subcellularLocation>
</comment>
<dbReference type="PROSITE" id="PS00018">
    <property type="entry name" value="EF_HAND_1"/>
    <property type="match status" value="1"/>
</dbReference>
<gene>
    <name evidence="13" type="ORF">H9777_03975</name>
</gene>
<dbReference type="InterPro" id="IPR023996">
    <property type="entry name" value="TonB-dep_OMP_SusC/RagA"/>
</dbReference>
<feature type="domain" description="TonB-dependent receptor plug" evidence="12">
    <location>
        <begin position="122"/>
        <end position="238"/>
    </location>
</feature>
<protein>
    <submittedName>
        <fullName evidence="13">TonB-dependent receptor</fullName>
    </submittedName>
</protein>
<keyword evidence="7 8" id="KW-0998">Cell outer membrane</keyword>
<dbReference type="Pfam" id="PF00593">
    <property type="entry name" value="TonB_dep_Rec_b-barrel"/>
    <property type="match status" value="1"/>
</dbReference>
<dbReference type="FunFam" id="2.60.40.1120:FF:000003">
    <property type="entry name" value="Outer membrane protein Omp121"/>
    <property type="match status" value="1"/>
</dbReference>
<keyword evidence="4 8" id="KW-0812">Transmembrane</keyword>
<dbReference type="Proteomes" id="UP000783796">
    <property type="component" value="Unassembled WGS sequence"/>
</dbReference>
<dbReference type="InterPro" id="IPR000531">
    <property type="entry name" value="Beta-barrel_TonB"/>
</dbReference>
<evidence type="ECO:0000256" key="5">
    <source>
        <dbReference type="ARBA" id="ARBA00023077"/>
    </source>
</evidence>
<dbReference type="AlphaFoldDB" id="A0A948WV43"/>
<evidence type="ECO:0000256" key="6">
    <source>
        <dbReference type="ARBA" id="ARBA00023136"/>
    </source>
</evidence>
<evidence type="ECO:0000256" key="9">
    <source>
        <dbReference type="RuleBase" id="RU003357"/>
    </source>
</evidence>
<dbReference type="PROSITE" id="PS52016">
    <property type="entry name" value="TONB_DEPENDENT_REC_3"/>
    <property type="match status" value="1"/>
</dbReference>
<keyword evidence="13" id="KW-0675">Receptor</keyword>
<comment type="caution">
    <text evidence="13">The sequence shown here is derived from an EMBL/GenBank/DDBJ whole genome shotgun (WGS) entry which is preliminary data.</text>
</comment>
<feature type="chain" id="PRO_5037577703" evidence="10">
    <location>
        <begin position="25"/>
        <end position="986"/>
    </location>
</feature>
<evidence type="ECO:0000313" key="14">
    <source>
        <dbReference type="Proteomes" id="UP000783796"/>
    </source>
</evidence>
<dbReference type="InterPro" id="IPR018247">
    <property type="entry name" value="EF_Hand_1_Ca_BS"/>
</dbReference>
<evidence type="ECO:0000256" key="1">
    <source>
        <dbReference type="ARBA" id="ARBA00004571"/>
    </source>
</evidence>
<keyword evidence="10" id="KW-0732">Signal</keyword>
<evidence type="ECO:0000256" key="2">
    <source>
        <dbReference type="ARBA" id="ARBA00022448"/>
    </source>
</evidence>
<dbReference type="Pfam" id="PF07715">
    <property type="entry name" value="Plug"/>
    <property type="match status" value="1"/>
</dbReference>
<dbReference type="GO" id="GO:0009279">
    <property type="term" value="C:cell outer membrane"/>
    <property type="evidence" value="ECO:0007669"/>
    <property type="project" value="UniProtKB-SubCell"/>
</dbReference>
<dbReference type="InterPro" id="IPR037066">
    <property type="entry name" value="Plug_dom_sf"/>
</dbReference>
<keyword evidence="5 9" id="KW-0798">TonB box</keyword>
<dbReference type="FunFam" id="2.170.130.10:FF:000008">
    <property type="entry name" value="SusC/RagA family TonB-linked outer membrane protein"/>
    <property type="match status" value="1"/>
</dbReference>
<dbReference type="InterPro" id="IPR012910">
    <property type="entry name" value="Plug_dom"/>
</dbReference>
<feature type="domain" description="TonB-dependent receptor-like beta-barrel" evidence="11">
    <location>
        <begin position="456"/>
        <end position="899"/>
    </location>
</feature>
<dbReference type="NCBIfam" id="TIGR04057">
    <property type="entry name" value="SusC_RagA_signa"/>
    <property type="match status" value="1"/>
</dbReference>
<accession>A0A948WV43</accession>